<dbReference type="KEGG" id="cgo:Corgl_1593"/>
<organism evidence="2 3">
    <name type="scientific">Coriobacterium glomerans (strain ATCC 49209 / DSM 20642 / JCM 10262 / PW2)</name>
    <dbReference type="NCBI Taxonomy" id="700015"/>
    <lineage>
        <taxon>Bacteria</taxon>
        <taxon>Bacillati</taxon>
        <taxon>Actinomycetota</taxon>
        <taxon>Coriobacteriia</taxon>
        <taxon>Coriobacteriales</taxon>
        <taxon>Coriobacteriaceae</taxon>
        <taxon>Coriobacterium</taxon>
    </lineage>
</organism>
<dbReference type="PANTHER" id="PTHR37836:SF3">
    <property type="entry name" value="ENDOGLUCANASE"/>
    <property type="match status" value="1"/>
</dbReference>
<dbReference type="eggNOG" id="COG2730">
    <property type="taxonomic scope" value="Bacteria"/>
</dbReference>
<reference evidence="3" key="1">
    <citation type="journal article" date="2013" name="Stand. Genomic Sci.">
        <title>Complete genome sequence of Coriobacterium glomerans type strain (PW2(T)) from the midgut of Pyrrhocoris apterus L. (red soldier bug).</title>
        <authorList>
            <person name="Stackebrandt E."/>
            <person name="Zeytun A."/>
            <person name="Lapidus A."/>
            <person name="Nolan M."/>
            <person name="Lucas S."/>
            <person name="Hammon N."/>
            <person name="Deshpande S."/>
            <person name="Cheng J.F."/>
            <person name="Tapia R."/>
            <person name="Goodwin L.A."/>
            <person name="Pitluck S."/>
            <person name="Liolios K."/>
            <person name="Pagani I."/>
            <person name="Ivanova N."/>
            <person name="Mavromatis K."/>
            <person name="Mikhailova N."/>
            <person name="Huntemann M."/>
            <person name="Pati A."/>
            <person name="Chen A."/>
            <person name="Palaniappan K."/>
            <person name="Chang Y.J."/>
            <person name="Land M."/>
            <person name="Hauser L."/>
            <person name="Rohde M."/>
            <person name="Pukall R."/>
            <person name="Goker M."/>
            <person name="Detter J.C."/>
            <person name="Woyke T."/>
            <person name="Bristow J."/>
            <person name="Eisen J.A."/>
            <person name="Markowitz V."/>
            <person name="Hugenholtz P."/>
            <person name="Kyrpides N.C."/>
            <person name="Klenk H.P."/>
        </authorList>
    </citation>
    <scope>NUCLEOTIDE SEQUENCE</scope>
    <source>
        <strain evidence="3">ATCC 49209 / DSM 20642 / JCM 10262 / PW2</strain>
    </source>
</reference>
<dbReference type="STRING" id="700015.Corgl_1593"/>
<accession>F2N916</accession>
<protein>
    <recommendedName>
        <fullName evidence="1">Apiosidase-like catalytic domain-containing protein</fullName>
    </recommendedName>
</protein>
<dbReference type="PANTHER" id="PTHR37836">
    <property type="entry name" value="LMO1036 PROTEIN"/>
    <property type="match status" value="1"/>
</dbReference>
<dbReference type="HOGENOM" id="CLU_023504_2_0_11"/>
<evidence type="ECO:0000313" key="2">
    <source>
        <dbReference type="EMBL" id="AEB07692.1"/>
    </source>
</evidence>
<name>F2N916_CORGP</name>
<dbReference type="SUPFAM" id="SSF51445">
    <property type="entry name" value="(Trans)glycosidases"/>
    <property type="match status" value="1"/>
</dbReference>
<dbReference type="Proteomes" id="UP000006851">
    <property type="component" value="Chromosome"/>
</dbReference>
<dbReference type="InterPro" id="IPR017853">
    <property type="entry name" value="GH"/>
</dbReference>
<feature type="domain" description="Apiosidase-like catalytic" evidence="1">
    <location>
        <begin position="18"/>
        <end position="357"/>
    </location>
</feature>
<proteinExistence type="predicted"/>
<dbReference type="RefSeq" id="WP_013709434.1">
    <property type="nucleotide sequence ID" value="NC_015389.1"/>
</dbReference>
<evidence type="ECO:0000259" key="1">
    <source>
        <dbReference type="Pfam" id="PF13204"/>
    </source>
</evidence>
<dbReference type="OrthoDB" id="8108447at2"/>
<dbReference type="InterPro" id="IPR025277">
    <property type="entry name" value="Apiosidase-like_cat_dom"/>
</dbReference>
<dbReference type="EMBL" id="CP002628">
    <property type="protein sequence ID" value="AEB07692.1"/>
    <property type="molecule type" value="Genomic_DNA"/>
</dbReference>
<gene>
    <name evidence="2" type="ordered locus">Corgl_1593</name>
</gene>
<dbReference type="AlphaFoldDB" id="F2N916"/>
<keyword evidence="3" id="KW-1185">Reference proteome</keyword>
<sequence>MALGSLSVNKRGDGFLLDGQPWFWTADTCWSAFTSIALDDWDYYLERRAEQGFNTVQINTLPQWDRCRPDLGVYPYASEDGVKFDWSAPNPAWWERARTMCEMAHDRGIRPALVLIWCNYVPGTWASDMAASIGIEIDLMPISEALRHIERVVHELGRFDPIYIVSGDTDFKTDQAIDYYDSVLKQICACAPASLRTMHICGGSDSLPERYLDRLDFYLFQSGHNIAKQSGSYRLPETFRARYPKKPLINSEPCYEQIGPSRHVSKRFVDGDARAAMSPIALDQRFSARDVRAALWSSVLAGAVAGVSYGAHGIWNWQTSRSDSSALGEGFDAPFRWQEALQFSGAWDAGALGLMLEILGATSSDEDEAIEPAPELLDDEREEIRAARIGERIVIYVPRTTSIAIRSSLAGCNVQAIALENRRVARLPFSSDDKKGCCARIAQHPFEHDALIVISPRTRSR</sequence>
<dbReference type="Gene3D" id="3.20.20.80">
    <property type="entry name" value="Glycosidases"/>
    <property type="match status" value="1"/>
</dbReference>
<evidence type="ECO:0000313" key="3">
    <source>
        <dbReference type="Proteomes" id="UP000006851"/>
    </source>
</evidence>
<dbReference type="Pfam" id="PF13204">
    <property type="entry name" value="Apiosidase"/>
    <property type="match status" value="1"/>
</dbReference>